<accession>X0TAD3</accession>
<comment type="caution">
    <text evidence="1">The sequence shown here is derived from an EMBL/GenBank/DDBJ whole genome shotgun (WGS) entry which is preliminary data.</text>
</comment>
<evidence type="ECO:0000313" key="1">
    <source>
        <dbReference type="EMBL" id="GAF73010.1"/>
    </source>
</evidence>
<organism evidence="1">
    <name type="scientific">marine sediment metagenome</name>
    <dbReference type="NCBI Taxonomy" id="412755"/>
    <lineage>
        <taxon>unclassified sequences</taxon>
        <taxon>metagenomes</taxon>
        <taxon>ecological metagenomes</taxon>
    </lineage>
</organism>
<gene>
    <name evidence="1" type="ORF">S01H1_13081</name>
</gene>
<sequence length="125" mass="14339">MTAGMNSKVRIWRLSNEDDDVVGGAVLSGTVQYTNIFARMDAVPSEQLLVQQGLETTKTFTATLVPGNLDIRERDELEITAPYDHVYLNNRFRIIEVRRQIFNARNPNNYMVVTMDRRIRAHGIQ</sequence>
<dbReference type="AlphaFoldDB" id="X0TAD3"/>
<protein>
    <recommendedName>
        <fullName evidence="2">Head-tail adaptor protein</fullName>
    </recommendedName>
</protein>
<reference evidence="1" key="1">
    <citation type="journal article" date="2014" name="Front. Microbiol.">
        <title>High frequency of phylogenetically diverse reductive dehalogenase-homologous genes in deep subseafloor sedimentary metagenomes.</title>
        <authorList>
            <person name="Kawai M."/>
            <person name="Futagami T."/>
            <person name="Toyoda A."/>
            <person name="Takaki Y."/>
            <person name="Nishi S."/>
            <person name="Hori S."/>
            <person name="Arai W."/>
            <person name="Tsubouchi T."/>
            <person name="Morono Y."/>
            <person name="Uchiyama I."/>
            <person name="Ito T."/>
            <person name="Fujiyama A."/>
            <person name="Inagaki F."/>
            <person name="Takami H."/>
        </authorList>
    </citation>
    <scope>NUCLEOTIDE SEQUENCE</scope>
    <source>
        <strain evidence="1">Expedition CK06-06</strain>
    </source>
</reference>
<dbReference type="EMBL" id="BARS01006742">
    <property type="protein sequence ID" value="GAF73010.1"/>
    <property type="molecule type" value="Genomic_DNA"/>
</dbReference>
<name>X0TAD3_9ZZZZ</name>
<proteinExistence type="predicted"/>
<evidence type="ECO:0008006" key="2">
    <source>
        <dbReference type="Google" id="ProtNLM"/>
    </source>
</evidence>